<name>I2GDA7_9BACT</name>
<comment type="caution">
    <text evidence="1">The sequence shown here is derived from an EMBL/GenBank/DDBJ whole genome shotgun (WGS) entry which is preliminary data.</text>
</comment>
<evidence type="ECO:0000313" key="2">
    <source>
        <dbReference type="Proteomes" id="UP000009309"/>
    </source>
</evidence>
<dbReference type="STRING" id="1185876.BN8_00839"/>
<proteinExistence type="predicted"/>
<dbReference type="Proteomes" id="UP000009309">
    <property type="component" value="Unassembled WGS sequence"/>
</dbReference>
<gene>
    <name evidence="1" type="ORF">BN8_00839</name>
</gene>
<keyword evidence="2" id="KW-1185">Reference proteome</keyword>
<protein>
    <submittedName>
        <fullName evidence="1">Uncharacterized protein</fullName>
    </submittedName>
</protein>
<organism evidence="1 2">
    <name type="scientific">Fibrisoma limi BUZ 3</name>
    <dbReference type="NCBI Taxonomy" id="1185876"/>
    <lineage>
        <taxon>Bacteria</taxon>
        <taxon>Pseudomonadati</taxon>
        <taxon>Bacteroidota</taxon>
        <taxon>Cytophagia</taxon>
        <taxon>Cytophagales</taxon>
        <taxon>Spirosomataceae</taxon>
        <taxon>Fibrisoma</taxon>
    </lineage>
</organism>
<evidence type="ECO:0000313" key="1">
    <source>
        <dbReference type="EMBL" id="CCH51881.1"/>
    </source>
</evidence>
<dbReference type="OrthoDB" id="952517at2"/>
<dbReference type="EMBL" id="CAIT01000004">
    <property type="protein sequence ID" value="CCH51881.1"/>
    <property type="molecule type" value="Genomic_DNA"/>
</dbReference>
<dbReference type="RefSeq" id="WP_009280467.1">
    <property type="nucleotide sequence ID" value="NZ_CAIT01000004.1"/>
</dbReference>
<sequence length="289" mass="34177">MAKWKTLISIQWLISILITCTTTDQNKRVVQTRTWPDHKAYSKADRQCERLVWHAYNTNRYAYFFDATHHLTQCYAVENGYSLNEYTFEQKMSYTNDGLLEKVEYERGETRYHYRNGRLSFIDFFHEAQPIYRYQIRLNAQGQVVGLKGIPLQNSGLMAYSTQYRLDKQGRYVQLDAYTDKGVLYHRVVQHNFDPLVKNPFGSIQQTLYDLNRHPWITWGEVFPISEALARRIETYRYAAPETPTKLIKRSDVTVSWQTDRQGYITRQSSADALNMVKDTVLIEYINCR</sequence>
<reference evidence="1 2" key="1">
    <citation type="journal article" date="2012" name="J. Bacteriol.">
        <title>Genome Sequence of the Filamentous Bacterium Fibrisoma limi BUZ 3T.</title>
        <authorList>
            <person name="Filippini M."/>
            <person name="Qi W."/>
            <person name="Jaenicke S."/>
            <person name="Goesmann A."/>
            <person name="Smits T.H."/>
            <person name="Bagheri H.C."/>
        </authorList>
    </citation>
    <scope>NUCLEOTIDE SEQUENCE [LARGE SCALE GENOMIC DNA]</scope>
    <source>
        <strain evidence="2">BUZ 3T</strain>
    </source>
</reference>
<accession>I2GDA7</accession>
<dbReference type="AlphaFoldDB" id="I2GDA7"/>